<keyword evidence="9" id="KW-0406">Ion transport</keyword>
<feature type="domain" description="Ion transport" evidence="15">
    <location>
        <begin position="69"/>
        <end position="181"/>
    </location>
</feature>
<organism evidence="16 17">
    <name type="scientific">Ambispora gerdemannii</name>
    <dbReference type="NCBI Taxonomy" id="144530"/>
    <lineage>
        <taxon>Eukaryota</taxon>
        <taxon>Fungi</taxon>
        <taxon>Fungi incertae sedis</taxon>
        <taxon>Mucoromycota</taxon>
        <taxon>Glomeromycotina</taxon>
        <taxon>Glomeromycetes</taxon>
        <taxon>Archaeosporales</taxon>
        <taxon>Ambisporaceae</taxon>
        <taxon>Ambispora</taxon>
    </lineage>
</organism>
<feature type="region of interest" description="Disordered" evidence="13">
    <location>
        <begin position="1"/>
        <end position="52"/>
    </location>
</feature>
<keyword evidence="4" id="KW-1003">Cell membrane</keyword>
<evidence type="ECO:0000256" key="2">
    <source>
        <dbReference type="ARBA" id="ARBA00015897"/>
    </source>
</evidence>
<dbReference type="OrthoDB" id="427456at2759"/>
<evidence type="ECO:0000256" key="5">
    <source>
        <dbReference type="ARBA" id="ARBA00022692"/>
    </source>
</evidence>
<evidence type="ECO:0000256" key="8">
    <source>
        <dbReference type="ARBA" id="ARBA00023054"/>
    </source>
</evidence>
<dbReference type="Pfam" id="PF00520">
    <property type="entry name" value="Ion_trans"/>
    <property type="match status" value="1"/>
</dbReference>
<dbReference type="InterPro" id="IPR031846">
    <property type="entry name" value="Hvcn1"/>
</dbReference>
<evidence type="ECO:0000256" key="11">
    <source>
        <dbReference type="ARBA" id="ARBA00023303"/>
    </source>
</evidence>
<gene>
    <name evidence="16" type="ORF">AGERDE_LOCUS4928</name>
</gene>
<name>A0A9N9A2M5_9GLOM</name>
<comment type="caution">
    <text evidence="16">The sequence shown here is derived from an EMBL/GenBank/DDBJ whole genome shotgun (WGS) entry which is preliminary data.</text>
</comment>
<dbReference type="PANTHER" id="PTHR46480">
    <property type="entry name" value="F20B24.22"/>
    <property type="match status" value="1"/>
</dbReference>
<evidence type="ECO:0000256" key="1">
    <source>
        <dbReference type="ARBA" id="ARBA00004651"/>
    </source>
</evidence>
<dbReference type="SUPFAM" id="SSF81324">
    <property type="entry name" value="Voltage-gated potassium channels"/>
    <property type="match status" value="1"/>
</dbReference>
<dbReference type="InterPro" id="IPR027359">
    <property type="entry name" value="Volt_channel_dom_sf"/>
</dbReference>
<evidence type="ECO:0000256" key="10">
    <source>
        <dbReference type="ARBA" id="ARBA00023136"/>
    </source>
</evidence>
<dbReference type="AlphaFoldDB" id="A0A9N9A2M5"/>
<feature type="transmembrane region" description="Helical" evidence="14">
    <location>
        <begin position="68"/>
        <end position="92"/>
    </location>
</feature>
<sequence length="246" mass="28132">MSYGAIPTSPTGESSTDPSITTALQQKDKKKADQPNDRRERNTQPNDRKEHNTLSQENLAEFLESKKAHWFILLLVTVDFLTVITVIFITLYDQEKEDSMLIEVLLEIGFGINIIFVIEVILKFIVFGFPYFYTGEFGFLHGFDAFIVITSFVLELFLKGKEAEIVELLLLFRFWRLVKVLGSVAIGVAEYDEAHDVAREAHVKGLRAGFRNVLNEVNTIADEDRWPEQKKARVFDLVEDTSIIPK</sequence>
<keyword evidence="3" id="KW-0813">Transport</keyword>
<dbReference type="GO" id="GO:0030171">
    <property type="term" value="F:voltage-gated proton channel activity"/>
    <property type="evidence" value="ECO:0007669"/>
    <property type="project" value="InterPro"/>
</dbReference>
<evidence type="ECO:0000256" key="12">
    <source>
        <dbReference type="ARBA" id="ARBA00031989"/>
    </source>
</evidence>
<dbReference type="GO" id="GO:0034702">
    <property type="term" value="C:monoatomic ion channel complex"/>
    <property type="evidence" value="ECO:0007669"/>
    <property type="project" value="UniProtKB-KW"/>
</dbReference>
<evidence type="ECO:0000256" key="6">
    <source>
        <dbReference type="ARBA" id="ARBA00022882"/>
    </source>
</evidence>
<keyword evidence="8" id="KW-0175">Coiled coil</keyword>
<proteinExistence type="predicted"/>
<reference evidence="16" key="1">
    <citation type="submission" date="2021-06" db="EMBL/GenBank/DDBJ databases">
        <authorList>
            <person name="Kallberg Y."/>
            <person name="Tangrot J."/>
            <person name="Rosling A."/>
        </authorList>
    </citation>
    <scope>NUCLEOTIDE SEQUENCE</scope>
    <source>
        <strain evidence="16">MT106</strain>
    </source>
</reference>
<accession>A0A9N9A2M5</accession>
<keyword evidence="11" id="KW-0407">Ion channel</keyword>
<evidence type="ECO:0000256" key="13">
    <source>
        <dbReference type="SAM" id="MobiDB-lite"/>
    </source>
</evidence>
<evidence type="ECO:0000313" key="16">
    <source>
        <dbReference type="EMBL" id="CAG8514813.1"/>
    </source>
</evidence>
<keyword evidence="10 14" id="KW-0472">Membrane</keyword>
<dbReference type="Gene3D" id="1.20.120.350">
    <property type="entry name" value="Voltage-gated potassium channels. Chain C"/>
    <property type="match status" value="1"/>
</dbReference>
<keyword evidence="7 14" id="KW-1133">Transmembrane helix</keyword>
<feature type="compositionally biased region" description="Polar residues" evidence="13">
    <location>
        <begin position="8"/>
        <end position="24"/>
    </location>
</feature>
<keyword evidence="6" id="KW-0851">Voltage-gated channel</keyword>
<dbReference type="Proteomes" id="UP000789831">
    <property type="component" value="Unassembled WGS sequence"/>
</dbReference>
<dbReference type="EMBL" id="CAJVPL010000615">
    <property type="protein sequence ID" value="CAG8514813.1"/>
    <property type="molecule type" value="Genomic_DNA"/>
</dbReference>
<comment type="subcellular location">
    <subcellularLocation>
        <location evidence="1">Cell membrane</location>
        <topology evidence="1">Multi-pass membrane protein</topology>
    </subcellularLocation>
</comment>
<feature type="compositionally biased region" description="Basic and acidic residues" evidence="13">
    <location>
        <begin position="26"/>
        <end position="52"/>
    </location>
</feature>
<evidence type="ECO:0000256" key="14">
    <source>
        <dbReference type="SAM" id="Phobius"/>
    </source>
</evidence>
<keyword evidence="5 14" id="KW-0812">Transmembrane</keyword>
<dbReference type="PANTHER" id="PTHR46480:SF1">
    <property type="entry name" value="VOLTAGE-GATED HYDROGEN CHANNEL 1"/>
    <property type="match status" value="1"/>
</dbReference>
<evidence type="ECO:0000256" key="4">
    <source>
        <dbReference type="ARBA" id="ARBA00022475"/>
    </source>
</evidence>
<evidence type="ECO:0000256" key="7">
    <source>
        <dbReference type="ARBA" id="ARBA00022989"/>
    </source>
</evidence>
<feature type="transmembrane region" description="Helical" evidence="14">
    <location>
        <begin position="104"/>
        <end position="133"/>
    </location>
</feature>
<feature type="transmembrane region" description="Helical" evidence="14">
    <location>
        <begin position="139"/>
        <end position="158"/>
    </location>
</feature>
<dbReference type="GO" id="GO:0005886">
    <property type="term" value="C:plasma membrane"/>
    <property type="evidence" value="ECO:0007669"/>
    <property type="project" value="UniProtKB-SubCell"/>
</dbReference>
<evidence type="ECO:0000256" key="3">
    <source>
        <dbReference type="ARBA" id="ARBA00022448"/>
    </source>
</evidence>
<evidence type="ECO:0000259" key="15">
    <source>
        <dbReference type="Pfam" id="PF00520"/>
    </source>
</evidence>
<keyword evidence="17" id="KW-1185">Reference proteome</keyword>
<evidence type="ECO:0000256" key="9">
    <source>
        <dbReference type="ARBA" id="ARBA00023065"/>
    </source>
</evidence>
<dbReference type="InterPro" id="IPR005821">
    <property type="entry name" value="Ion_trans_dom"/>
</dbReference>
<evidence type="ECO:0000313" key="17">
    <source>
        <dbReference type="Proteomes" id="UP000789831"/>
    </source>
</evidence>
<protein>
    <recommendedName>
        <fullName evidence="2">Voltage-gated hydrogen channel 1</fullName>
    </recommendedName>
    <alternativeName>
        <fullName evidence="12">Hydrogen voltage-gated channel 1</fullName>
    </alternativeName>
</protein>